<proteinExistence type="predicted"/>
<name>A0A815QN01_9BILA</name>
<dbReference type="Proteomes" id="UP000663870">
    <property type="component" value="Unassembled WGS sequence"/>
</dbReference>
<dbReference type="AlphaFoldDB" id="A0A815QN01"/>
<comment type="caution">
    <text evidence="1">The sequence shown here is derived from an EMBL/GenBank/DDBJ whole genome shotgun (WGS) entry which is preliminary data.</text>
</comment>
<reference evidence="1" key="1">
    <citation type="submission" date="2021-02" db="EMBL/GenBank/DDBJ databases">
        <authorList>
            <person name="Nowell W R."/>
        </authorList>
    </citation>
    <scope>NUCLEOTIDE SEQUENCE</scope>
</reference>
<feature type="non-terminal residue" evidence="1">
    <location>
        <position position="1"/>
    </location>
</feature>
<organism evidence="1 3">
    <name type="scientific">Rotaria sordida</name>
    <dbReference type="NCBI Taxonomy" id="392033"/>
    <lineage>
        <taxon>Eukaryota</taxon>
        <taxon>Metazoa</taxon>
        <taxon>Spiralia</taxon>
        <taxon>Gnathifera</taxon>
        <taxon>Rotifera</taxon>
        <taxon>Eurotatoria</taxon>
        <taxon>Bdelloidea</taxon>
        <taxon>Philodinida</taxon>
        <taxon>Philodinidae</taxon>
        <taxon>Rotaria</taxon>
    </lineage>
</organism>
<evidence type="ECO:0000313" key="4">
    <source>
        <dbReference type="Proteomes" id="UP000663870"/>
    </source>
</evidence>
<protein>
    <submittedName>
        <fullName evidence="1">Uncharacterized protein</fullName>
    </submittedName>
</protein>
<evidence type="ECO:0000313" key="2">
    <source>
        <dbReference type="EMBL" id="CAF1643420.1"/>
    </source>
</evidence>
<evidence type="ECO:0000313" key="3">
    <source>
        <dbReference type="Proteomes" id="UP000663854"/>
    </source>
</evidence>
<accession>A0A815QN01</accession>
<dbReference type="Proteomes" id="UP000663854">
    <property type="component" value="Unassembled WGS sequence"/>
</dbReference>
<sequence>PQCNGIQIRISRDEQNENLYHNNTHIINLLRCAIQFDHSTNKWKSYGCPSALMSGLPEDMKKEDIISNLLFTIQRIQIQKEQQLIITTSNGEQVQLSRLQ</sequence>
<dbReference type="EMBL" id="CAJNOL010009450">
    <property type="protein sequence ID" value="CAF1643420.1"/>
    <property type="molecule type" value="Genomic_DNA"/>
</dbReference>
<gene>
    <name evidence="2" type="ORF">JXQ802_LOCUS53529</name>
    <name evidence="1" type="ORF">PYM288_LOCUS37126</name>
</gene>
<evidence type="ECO:0000313" key="1">
    <source>
        <dbReference type="EMBL" id="CAF1465478.1"/>
    </source>
</evidence>
<keyword evidence="4" id="KW-1185">Reference proteome</keyword>
<dbReference type="EMBL" id="CAJNOH010007779">
    <property type="protein sequence ID" value="CAF1465478.1"/>
    <property type="molecule type" value="Genomic_DNA"/>
</dbReference>